<evidence type="ECO:0000313" key="3">
    <source>
        <dbReference type="EMBL" id="GGA79207.1"/>
    </source>
</evidence>
<reference evidence="3" key="2">
    <citation type="submission" date="2020-09" db="EMBL/GenBank/DDBJ databases">
        <authorList>
            <person name="Sun Q."/>
            <person name="Zhou Y."/>
        </authorList>
    </citation>
    <scope>NUCLEOTIDE SEQUENCE</scope>
    <source>
        <strain evidence="3">CGMCC 1.15320</strain>
    </source>
</reference>
<feature type="chain" id="PRO_5037552369" description="Cytochrome c domain-containing protein" evidence="2">
    <location>
        <begin position="24"/>
        <end position="130"/>
    </location>
</feature>
<protein>
    <recommendedName>
        <fullName evidence="5">Cytochrome c domain-containing protein</fullName>
    </recommendedName>
</protein>
<feature type="signal peptide" evidence="2">
    <location>
        <begin position="1"/>
        <end position="23"/>
    </location>
</feature>
<organism evidence="3 4">
    <name type="scientific">Nitratireductor aestuarii</name>
    <dbReference type="NCBI Taxonomy" id="1735103"/>
    <lineage>
        <taxon>Bacteria</taxon>
        <taxon>Pseudomonadati</taxon>
        <taxon>Pseudomonadota</taxon>
        <taxon>Alphaproteobacteria</taxon>
        <taxon>Hyphomicrobiales</taxon>
        <taxon>Phyllobacteriaceae</taxon>
        <taxon>Nitratireductor</taxon>
    </lineage>
</organism>
<keyword evidence="4" id="KW-1185">Reference proteome</keyword>
<proteinExistence type="predicted"/>
<feature type="region of interest" description="Disordered" evidence="1">
    <location>
        <begin position="111"/>
        <end position="130"/>
    </location>
</feature>
<dbReference type="AlphaFoldDB" id="A0A916W9T2"/>
<accession>A0A916W9T2</accession>
<name>A0A916W9T2_9HYPH</name>
<dbReference type="EMBL" id="BMIF01000015">
    <property type="protein sequence ID" value="GGA79207.1"/>
    <property type="molecule type" value="Genomic_DNA"/>
</dbReference>
<evidence type="ECO:0000256" key="1">
    <source>
        <dbReference type="SAM" id="MobiDB-lite"/>
    </source>
</evidence>
<gene>
    <name evidence="3" type="ORF">GCM10011385_36740</name>
</gene>
<evidence type="ECO:0000313" key="4">
    <source>
        <dbReference type="Proteomes" id="UP000636264"/>
    </source>
</evidence>
<comment type="caution">
    <text evidence="3">The sequence shown here is derived from an EMBL/GenBank/DDBJ whole genome shotgun (WGS) entry which is preliminary data.</text>
</comment>
<dbReference type="Proteomes" id="UP000636264">
    <property type="component" value="Unassembled WGS sequence"/>
</dbReference>
<dbReference type="RefSeq" id="WP_188722573.1">
    <property type="nucleotide sequence ID" value="NZ_BMIF01000015.1"/>
</dbReference>
<evidence type="ECO:0000256" key="2">
    <source>
        <dbReference type="SAM" id="SignalP"/>
    </source>
</evidence>
<keyword evidence="2" id="KW-0732">Signal</keyword>
<reference evidence="3" key="1">
    <citation type="journal article" date="2014" name="Int. J. Syst. Evol. Microbiol.">
        <title>Complete genome sequence of Corynebacterium casei LMG S-19264T (=DSM 44701T), isolated from a smear-ripened cheese.</title>
        <authorList>
            <consortium name="US DOE Joint Genome Institute (JGI-PGF)"/>
            <person name="Walter F."/>
            <person name="Albersmeier A."/>
            <person name="Kalinowski J."/>
            <person name="Ruckert C."/>
        </authorList>
    </citation>
    <scope>NUCLEOTIDE SEQUENCE</scope>
    <source>
        <strain evidence="3">CGMCC 1.15320</strain>
    </source>
</reference>
<sequence>MRSKLAILVAALIPFAVSQPAAAQDLNIEEVFNCAADGPLGIQTPEECVESRNILLNNCTSCHTFVPIVKAQKSEDAWNSLLTAHRERVLHMSEDEFKMLGDFLRSHYNETEPVPSLPPALEALSTNQPA</sequence>
<evidence type="ECO:0008006" key="5">
    <source>
        <dbReference type="Google" id="ProtNLM"/>
    </source>
</evidence>